<dbReference type="EMBL" id="JPKZ01000203">
    <property type="protein sequence ID" value="KHN88591.1"/>
    <property type="molecule type" value="Genomic_DNA"/>
</dbReference>
<evidence type="ECO:0000313" key="1">
    <source>
        <dbReference type="EMBL" id="KHN88591.1"/>
    </source>
</evidence>
<dbReference type="Proteomes" id="UP000031036">
    <property type="component" value="Unassembled WGS sequence"/>
</dbReference>
<comment type="caution">
    <text evidence="1">The sequence shown here is derived from an EMBL/GenBank/DDBJ whole genome shotgun (WGS) entry which is preliminary data.</text>
</comment>
<proteinExistence type="predicted"/>
<reference evidence="1 2" key="1">
    <citation type="submission" date="2014-11" db="EMBL/GenBank/DDBJ databases">
        <title>Genetic blueprint of the zoonotic pathogen Toxocara canis.</title>
        <authorList>
            <person name="Zhu X.-Q."/>
            <person name="Korhonen P.K."/>
            <person name="Cai H."/>
            <person name="Young N.D."/>
            <person name="Nejsum P."/>
            <person name="von Samson-Himmelstjerna G."/>
            <person name="Boag P.R."/>
            <person name="Tan P."/>
            <person name="Li Q."/>
            <person name="Min J."/>
            <person name="Yang Y."/>
            <person name="Wang X."/>
            <person name="Fang X."/>
            <person name="Hall R.S."/>
            <person name="Hofmann A."/>
            <person name="Sternberg P.W."/>
            <person name="Jex A.R."/>
            <person name="Gasser R.B."/>
        </authorList>
    </citation>
    <scope>NUCLEOTIDE SEQUENCE [LARGE SCALE GENOMIC DNA]</scope>
    <source>
        <strain evidence="1">PN_DK_2014</strain>
    </source>
</reference>
<accession>A0A0B2VYG4</accession>
<dbReference type="AlphaFoldDB" id="A0A0B2VYG4"/>
<evidence type="ECO:0000313" key="2">
    <source>
        <dbReference type="Proteomes" id="UP000031036"/>
    </source>
</evidence>
<gene>
    <name evidence="1" type="ORF">Tcan_18257</name>
</gene>
<name>A0A0B2VYG4_TOXCA</name>
<keyword evidence="2" id="KW-1185">Reference proteome</keyword>
<sequence length="100" mass="11230">MSGLSALLSYALYLLRGLQLIEGCFRSVFESFITIVSTLVNLFGYPATVYRVGYVTYCWQEGCTVRNLSSVAGSTKARSFKRRVNRRARRTRDGENFVGG</sequence>
<protein>
    <submittedName>
        <fullName evidence="1">Uncharacterized protein</fullName>
    </submittedName>
</protein>
<organism evidence="1 2">
    <name type="scientific">Toxocara canis</name>
    <name type="common">Canine roundworm</name>
    <dbReference type="NCBI Taxonomy" id="6265"/>
    <lineage>
        <taxon>Eukaryota</taxon>
        <taxon>Metazoa</taxon>
        <taxon>Ecdysozoa</taxon>
        <taxon>Nematoda</taxon>
        <taxon>Chromadorea</taxon>
        <taxon>Rhabditida</taxon>
        <taxon>Spirurina</taxon>
        <taxon>Ascaridomorpha</taxon>
        <taxon>Ascaridoidea</taxon>
        <taxon>Toxocaridae</taxon>
        <taxon>Toxocara</taxon>
    </lineage>
</organism>